<keyword evidence="6" id="KW-1185">Reference proteome</keyword>
<dbReference type="Pfam" id="PF02682">
    <property type="entry name" value="CT_C_D"/>
    <property type="match status" value="1"/>
</dbReference>
<dbReference type="SUPFAM" id="SSF50891">
    <property type="entry name" value="Cyclophilin-like"/>
    <property type="match status" value="1"/>
</dbReference>
<proteinExistence type="predicted"/>
<comment type="caution">
    <text evidence="5">The sequence shown here is derived from an EMBL/GenBank/DDBJ whole genome shotgun (WGS) entry which is preliminary data.</text>
</comment>
<gene>
    <name evidence="5" type="ORF">DFP87_11439</name>
</gene>
<feature type="domain" description="Carboxyltransferase" evidence="4">
    <location>
        <begin position="15"/>
        <end position="220"/>
    </location>
</feature>
<dbReference type="SMART" id="SM00796">
    <property type="entry name" value="AHS1"/>
    <property type="match status" value="1"/>
</dbReference>
<sequence length="244" mass="25912">MNALSEPPSSAETPWRILPQGDRCLIISFGDRIDAAIGRTCLAAARKLRDARLPGVTDVVPSFVAVAVHYRPDGLGNGPTCASLTARIGALLADGVTADALDGRQIDVPVCYGGEHGPDLPDVARAAGVTPDDIIALHSQPRSMVFMLGFAPGHAYLGVHDEKLNIPRRPSPRTAVPTGAVAVANRQTVIYPNRLPGGWNIIGATPLTLFDPAREPASLLQPGDSVRFVPISPQEFDRIREARP</sequence>
<dbReference type="GeneID" id="99733538"/>
<dbReference type="PANTHER" id="PTHR34698">
    <property type="entry name" value="5-OXOPROLINASE SUBUNIT B"/>
    <property type="match status" value="1"/>
</dbReference>
<dbReference type="Gene3D" id="3.30.1360.40">
    <property type="match status" value="1"/>
</dbReference>
<dbReference type="PANTHER" id="PTHR34698:SF2">
    <property type="entry name" value="5-OXOPROLINASE SUBUNIT B"/>
    <property type="match status" value="1"/>
</dbReference>
<reference evidence="5 6" key="1">
    <citation type="submission" date="2018-06" db="EMBL/GenBank/DDBJ databases">
        <title>Genomic Encyclopedia of Type Strains, Phase III (KMG-III): the genomes of soil and plant-associated and newly described type strains.</title>
        <authorList>
            <person name="Whitman W."/>
        </authorList>
    </citation>
    <scope>NUCLEOTIDE SEQUENCE [LARGE SCALE GENOMIC DNA]</scope>
    <source>
        <strain evidence="5 6">CECT 7342</strain>
    </source>
</reference>
<evidence type="ECO:0000313" key="6">
    <source>
        <dbReference type="Proteomes" id="UP000252124"/>
    </source>
</evidence>
<evidence type="ECO:0000256" key="2">
    <source>
        <dbReference type="ARBA" id="ARBA00022801"/>
    </source>
</evidence>
<evidence type="ECO:0000259" key="4">
    <source>
        <dbReference type="SMART" id="SM00796"/>
    </source>
</evidence>
<dbReference type="SUPFAM" id="SSF160467">
    <property type="entry name" value="PH0987 N-terminal domain-like"/>
    <property type="match status" value="1"/>
</dbReference>
<keyword evidence="2" id="KW-0378">Hydrolase</keyword>
<dbReference type="RefSeq" id="WP_088590996.1">
    <property type="nucleotide sequence ID" value="NZ_CADIJU010000020.1"/>
</dbReference>
<dbReference type="InterPro" id="IPR010016">
    <property type="entry name" value="PxpB"/>
</dbReference>
<accession>A0ABX9G2G4</accession>
<evidence type="ECO:0000256" key="1">
    <source>
        <dbReference type="ARBA" id="ARBA00022741"/>
    </source>
</evidence>
<evidence type="ECO:0000256" key="3">
    <source>
        <dbReference type="ARBA" id="ARBA00022840"/>
    </source>
</evidence>
<keyword evidence="5" id="KW-0649">Protein kinase inhibitor</keyword>
<evidence type="ECO:0000313" key="5">
    <source>
        <dbReference type="EMBL" id="RBP14482.1"/>
    </source>
</evidence>
<dbReference type="InterPro" id="IPR003833">
    <property type="entry name" value="CT_C_D"/>
</dbReference>
<organism evidence="5 6">
    <name type="scientific">Achromobacter marplatensis</name>
    <dbReference type="NCBI Taxonomy" id="470868"/>
    <lineage>
        <taxon>Bacteria</taxon>
        <taxon>Pseudomonadati</taxon>
        <taxon>Pseudomonadota</taxon>
        <taxon>Betaproteobacteria</taxon>
        <taxon>Burkholderiales</taxon>
        <taxon>Alcaligenaceae</taxon>
        <taxon>Achromobacter</taxon>
    </lineage>
</organism>
<dbReference type="GO" id="GO:0004860">
    <property type="term" value="F:protein kinase inhibitor activity"/>
    <property type="evidence" value="ECO:0007669"/>
    <property type="project" value="UniProtKB-KW"/>
</dbReference>
<dbReference type="Proteomes" id="UP000252124">
    <property type="component" value="Unassembled WGS sequence"/>
</dbReference>
<dbReference type="Gene3D" id="2.40.100.10">
    <property type="entry name" value="Cyclophilin-like"/>
    <property type="match status" value="1"/>
</dbReference>
<dbReference type="EMBL" id="QNRM01000014">
    <property type="protein sequence ID" value="RBP14482.1"/>
    <property type="molecule type" value="Genomic_DNA"/>
</dbReference>
<protein>
    <submittedName>
        <fullName evidence="5">KipI family sensor histidine kinase inhibitor</fullName>
    </submittedName>
</protein>
<keyword evidence="1" id="KW-0547">Nucleotide-binding</keyword>
<name>A0ABX9G2G4_9BURK</name>
<keyword evidence="3" id="KW-0067">ATP-binding</keyword>
<dbReference type="InterPro" id="IPR029000">
    <property type="entry name" value="Cyclophilin-like_dom_sf"/>
</dbReference>
<dbReference type="NCBIfam" id="TIGR00370">
    <property type="entry name" value="5-oxoprolinase subunit PxpB"/>
    <property type="match status" value="1"/>
</dbReference>